<comment type="caution">
    <text evidence="1">The sequence shown here is derived from an EMBL/GenBank/DDBJ whole genome shotgun (WGS) entry which is preliminary data.</text>
</comment>
<proteinExistence type="predicted"/>
<sequence>MNPAFRGGTQDCLVGVYSFKKNNLLIHNNFDKFYDNIDPISYPIRVLGGANGDHTNLLLRVTDYTLTNSKGKYKSIGPCNLKFNTLSPKTIKWELEVTEEEFLFTDPVDRFTTESLNMSKKPDKSQTKPTISSDCRFFYFQFVRNNSQKMVIIGHSSVTKS</sequence>
<name>A0A644ZI39_9ZZZZ</name>
<dbReference type="EMBL" id="VSSQ01009019">
    <property type="protein sequence ID" value="MPM40489.1"/>
    <property type="molecule type" value="Genomic_DNA"/>
</dbReference>
<dbReference type="AlphaFoldDB" id="A0A644ZI39"/>
<accession>A0A644ZI39</accession>
<evidence type="ECO:0000313" key="1">
    <source>
        <dbReference type="EMBL" id="MPM40489.1"/>
    </source>
</evidence>
<gene>
    <name evidence="1" type="ORF">SDC9_87133</name>
</gene>
<reference evidence="1" key="1">
    <citation type="submission" date="2019-08" db="EMBL/GenBank/DDBJ databases">
        <authorList>
            <person name="Kucharzyk K."/>
            <person name="Murdoch R.W."/>
            <person name="Higgins S."/>
            <person name="Loffler F."/>
        </authorList>
    </citation>
    <scope>NUCLEOTIDE SEQUENCE</scope>
</reference>
<organism evidence="1">
    <name type="scientific">bioreactor metagenome</name>
    <dbReference type="NCBI Taxonomy" id="1076179"/>
    <lineage>
        <taxon>unclassified sequences</taxon>
        <taxon>metagenomes</taxon>
        <taxon>ecological metagenomes</taxon>
    </lineage>
</organism>
<protein>
    <submittedName>
        <fullName evidence="1">Uncharacterized protein</fullName>
    </submittedName>
</protein>